<evidence type="ECO:0000313" key="2">
    <source>
        <dbReference type="EMBL" id="MEE1876163.1"/>
    </source>
</evidence>
<organism evidence="2 3">
    <name type="scientific">Altererythrobacter litoralis</name>
    <dbReference type="NCBI Taxonomy" id="3113904"/>
    <lineage>
        <taxon>Bacteria</taxon>
        <taxon>Pseudomonadati</taxon>
        <taxon>Pseudomonadota</taxon>
        <taxon>Alphaproteobacteria</taxon>
        <taxon>Sphingomonadales</taxon>
        <taxon>Erythrobacteraceae</taxon>
        <taxon>Altererythrobacter</taxon>
    </lineage>
</organism>
<evidence type="ECO:0000313" key="3">
    <source>
        <dbReference type="Proteomes" id="UP001343492"/>
    </source>
</evidence>
<dbReference type="EMBL" id="JAZDQV010000001">
    <property type="protein sequence ID" value="MEE1876163.1"/>
    <property type="molecule type" value="Genomic_DNA"/>
</dbReference>
<evidence type="ECO:0000256" key="1">
    <source>
        <dbReference type="SAM" id="SignalP"/>
    </source>
</evidence>
<reference evidence="2 3" key="1">
    <citation type="submission" date="2024-01" db="EMBL/GenBank/DDBJ databases">
        <title>The genome sequence of Erythrobacteraceae sp. strain 1XM1-14.</title>
        <authorList>
            <person name="Liu Y."/>
        </authorList>
    </citation>
    <scope>NUCLEOTIDE SEQUENCE [LARGE SCALE GENOMIC DNA]</scope>
    <source>
        <strain evidence="2 3">1XM1-14</strain>
    </source>
</reference>
<feature type="chain" id="PRO_5045648261" description="DUF3617 family protein" evidence="1">
    <location>
        <begin position="22"/>
        <end position="177"/>
    </location>
</feature>
<protein>
    <recommendedName>
        <fullName evidence="4">DUF3617 family protein</fullName>
    </recommendedName>
</protein>
<name>A0ABU7GAN5_9SPHN</name>
<comment type="caution">
    <text evidence="2">The sequence shown here is derived from an EMBL/GenBank/DDBJ whole genome shotgun (WGS) entry which is preliminary data.</text>
</comment>
<keyword evidence="1" id="KW-0732">Signal</keyword>
<sequence>MPSIFAYLAPFALLLPLGAPPADVPVEPQAPGSTFRELLDASAPLPPQISYQVRIERRVTVRIAPRSAAERQNLMAEFAEVQRPTRYEERKIGKCVSIDEIAGVQTGSGDRLVLFMRDRRMVSARLEKSCRSKDFYSGFYLERNRDGKLCIDRDKLQSRAGANCELNRLRELVPVYE</sequence>
<evidence type="ECO:0008006" key="4">
    <source>
        <dbReference type="Google" id="ProtNLM"/>
    </source>
</evidence>
<accession>A0ABU7GAN5</accession>
<dbReference type="Proteomes" id="UP001343492">
    <property type="component" value="Unassembled WGS sequence"/>
</dbReference>
<feature type="signal peptide" evidence="1">
    <location>
        <begin position="1"/>
        <end position="21"/>
    </location>
</feature>
<dbReference type="RefSeq" id="WP_354143276.1">
    <property type="nucleotide sequence ID" value="NZ_JAZDQV010000001.1"/>
</dbReference>
<gene>
    <name evidence="2" type="ORF">VRS74_00510</name>
</gene>
<keyword evidence="3" id="KW-1185">Reference proteome</keyword>
<proteinExistence type="predicted"/>